<dbReference type="GO" id="GO:1904680">
    <property type="term" value="F:peptide transmembrane transporter activity"/>
    <property type="evidence" value="ECO:0007669"/>
    <property type="project" value="TreeGrafter"/>
</dbReference>
<dbReference type="OrthoDB" id="9803988at2"/>
<keyword evidence="4 5" id="KW-0732">Signal</keyword>
<name>A0A2W7JFT9_9PROT</name>
<keyword evidence="3" id="KW-0813">Transport</keyword>
<dbReference type="GO" id="GO:0043190">
    <property type="term" value="C:ATP-binding cassette (ABC) transporter complex"/>
    <property type="evidence" value="ECO:0007669"/>
    <property type="project" value="InterPro"/>
</dbReference>
<evidence type="ECO:0000256" key="5">
    <source>
        <dbReference type="SAM" id="SignalP"/>
    </source>
</evidence>
<evidence type="ECO:0000256" key="3">
    <source>
        <dbReference type="ARBA" id="ARBA00022448"/>
    </source>
</evidence>
<evidence type="ECO:0000256" key="1">
    <source>
        <dbReference type="ARBA" id="ARBA00004418"/>
    </source>
</evidence>
<dbReference type="GO" id="GO:0015833">
    <property type="term" value="P:peptide transport"/>
    <property type="evidence" value="ECO:0007669"/>
    <property type="project" value="TreeGrafter"/>
</dbReference>
<feature type="chain" id="PRO_5016044352" evidence="5">
    <location>
        <begin position="21"/>
        <end position="524"/>
    </location>
</feature>
<comment type="similarity">
    <text evidence="2">Belongs to the bacterial solute-binding protein 5 family.</text>
</comment>
<comment type="subcellular location">
    <subcellularLocation>
        <location evidence="1">Periplasm</location>
    </subcellularLocation>
</comment>
<dbReference type="PANTHER" id="PTHR30290:SF9">
    <property type="entry name" value="OLIGOPEPTIDE-BINDING PROTEIN APPA"/>
    <property type="match status" value="1"/>
</dbReference>
<evidence type="ECO:0000256" key="2">
    <source>
        <dbReference type="ARBA" id="ARBA00005695"/>
    </source>
</evidence>
<dbReference type="InterPro" id="IPR000914">
    <property type="entry name" value="SBP_5_dom"/>
</dbReference>
<feature type="domain" description="Solute-binding protein family 5" evidence="6">
    <location>
        <begin position="64"/>
        <end position="394"/>
    </location>
</feature>
<evidence type="ECO:0000313" key="8">
    <source>
        <dbReference type="Proteomes" id="UP000249688"/>
    </source>
</evidence>
<feature type="signal peptide" evidence="5">
    <location>
        <begin position="1"/>
        <end position="20"/>
    </location>
</feature>
<dbReference type="InterPro" id="IPR030678">
    <property type="entry name" value="Peptide/Ni-bd"/>
</dbReference>
<dbReference type="Pfam" id="PF00496">
    <property type="entry name" value="SBP_bac_5"/>
    <property type="match status" value="1"/>
</dbReference>
<organism evidence="7 8">
    <name type="scientific">Humitalea rosea</name>
    <dbReference type="NCBI Taxonomy" id="990373"/>
    <lineage>
        <taxon>Bacteria</taxon>
        <taxon>Pseudomonadati</taxon>
        <taxon>Pseudomonadota</taxon>
        <taxon>Alphaproteobacteria</taxon>
        <taxon>Acetobacterales</taxon>
        <taxon>Roseomonadaceae</taxon>
        <taxon>Humitalea</taxon>
    </lineage>
</organism>
<evidence type="ECO:0000256" key="4">
    <source>
        <dbReference type="ARBA" id="ARBA00022729"/>
    </source>
</evidence>
<evidence type="ECO:0000259" key="6">
    <source>
        <dbReference type="Pfam" id="PF00496"/>
    </source>
</evidence>
<dbReference type="AlphaFoldDB" id="A0A2W7JFT9"/>
<comment type="caution">
    <text evidence="7">The sequence shown here is derived from an EMBL/GenBank/DDBJ whole genome shotgun (WGS) entry which is preliminary data.</text>
</comment>
<dbReference type="InterPro" id="IPR039424">
    <property type="entry name" value="SBP_5"/>
</dbReference>
<gene>
    <name evidence="7" type="ORF">C8P66_101138</name>
</gene>
<reference evidence="7 8" key="1">
    <citation type="submission" date="2018-06" db="EMBL/GenBank/DDBJ databases">
        <title>Genomic Encyclopedia of Archaeal and Bacterial Type Strains, Phase II (KMG-II): from individual species to whole genera.</title>
        <authorList>
            <person name="Goeker M."/>
        </authorList>
    </citation>
    <scope>NUCLEOTIDE SEQUENCE [LARGE SCALE GENOMIC DNA]</scope>
    <source>
        <strain evidence="7 8">DSM 24525</strain>
    </source>
</reference>
<dbReference type="Proteomes" id="UP000249688">
    <property type="component" value="Unassembled WGS sequence"/>
</dbReference>
<dbReference type="EMBL" id="QKYU01000001">
    <property type="protein sequence ID" value="PZW50923.1"/>
    <property type="molecule type" value="Genomic_DNA"/>
</dbReference>
<dbReference type="Gene3D" id="3.40.190.10">
    <property type="entry name" value="Periplasmic binding protein-like II"/>
    <property type="match status" value="1"/>
</dbReference>
<dbReference type="RefSeq" id="WP_158537045.1">
    <property type="nucleotide sequence ID" value="NZ_QKYU01000001.1"/>
</dbReference>
<dbReference type="CDD" id="cd08498">
    <property type="entry name" value="PBP2_NikA_DppA_OppA_like_2"/>
    <property type="match status" value="1"/>
</dbReference>
<dbReference type="PANTHER" id="PTHR30290">
    <property type="entry name" value="PERIPLASMIC BINDING COMPONENT OF ABC TRANSPORTER"/>
    <property type="match status" value="1"/>
</dbReference>
<accession>A0A2W7JFT9</accession>
<sequence length="524" mass="57103">MRALLLATAACLLAMPMARAENLRIAMKAAVDSSDPHLTFTPNRNVQLHVYETLLTQDDRLIARPQLADSWRSLDPLTWEFKLRPGVRFHDGSPLTAADVAFSIRRAQNAPGARTYAAAVRNVTEMTVVDDLTLIVKTQVPTPLQPHFLVGIAILSERAATDATEADFNGGRAAIGTGPYRWIKWTPQQNVVIERSDTWRGAREPWDRVTFSFISNDSARVAALLSDDVDVIDSVPSGLHARIRASDATQLISGDSIFTYYFYLDSMSAQIPNATDAEGQILPQNPLRDLRVRQAMTHAINRVALAERAMEGGASPAGQIAAAGFSGHDPSIPVPSYDPALSRRLLAEAGYPQGFNLTIHCTLDRFAGDARSCQAIAQMLTVAGIKTTIEALPMPVYLRRSANRLPDGVPELSAHLAMFGSSSGLASEAMTALVRTPNAGSAQGGWNRTRYSNPELDRLLSVADATFDDAAREVATQRAVRFVVENDALLPVFFMRASWGVRKPLRLTPRGDQYTMATDIRAAP</sequence>
<dbReference type="PIRSF" id="PIRSF002741">
    <property type="entry name" value="MppA"/>
    <property type="match status" value="1"/>
</dbReference>
<dbReference type="SUPFAM" id="SSF53850">
    <property type="entry name" value="Periplasmic binding protein-like II"/>
    <property type="match status" value="1"/>
</dbReference>
<proteinExistence type="inferred from homology"/>
<dbReference type="GO" id="GO:0030288">
    <property type="term" value="C:outer membrane-bounded periplasmic space"/>
    <property type="evidence" value="ECO:0007669"/>
    <property type="project" value="UniProtKB-ARBA"/>
</dbReference>
<keyword evidence="8" id="KW-1185">Reference proteome</keyword>
<protein>
    <submittedName>
        <fullName evidence="7">Peptide/nickel transport system substrate-binding protein</fullName>
    </submittedName>
</protein>
<evidence type="ECO:0000313" key="7">
    <source>
        <dbReference type="EMBL" id="PZW50923.1"/>
    </source>
</evidence>
<dbReference type="Gene3D" id="3.10.105.10">
    <property type="entry name" value="Dipeptide-binding Protein, Domain 3"/>
    <property type="match status" value="1"/>
</dbReference>